<evidence type="ECO:0000256" key="1">
    <source>
        <dbReference type="SAM" id="MobiDB-lite"/>
    </source>
</evidence>
<reference evidence="2 3" key="1">
    <citation type="submission" date="2024-06" db="EMBL/GenBank/DDBJ databases">
        <title>Genomics of switchgrass bacterial isolates.</title>
        <authorList>
            <person name="Shade A."/>
        </authorList>
    </citation>
    <scope>NUCLEOTIDE SEQUENCE [LARGE SCALE GENOMIC DNA]</scope>
    <source>
        <strain evidence="2 3">PvP084</strain>
    </source>
</reference>
<comment type="caution">
    <text evidence="2">The sequence shown here is derived from an EMBL/GenBank/DDBJ whole genome shotgun (WGS) entry which is preliminary data.</text>
</comment>
<evidence type="ECO:0000313" key="3">
    <source>
        <dbReference type="Proteomes" id="UP001549119"/>
    </source>
</evidence>
<feature type="compositionally biased region" description="Low complexity" evidence="1">
    <location>
        <begin position="1"/>
        <end position="15"/>
    </location>
</feature>
<accession>A0ABV2NN59</accession>
<name>A0ABV2NN59_9HYPH</name>
<dbReference type="Proteomes" id="UP001549119">
    <property type="component" value="Unassembled WGS sequence"/>
</dbReference>
<dbReference type="EMBL" id="JBEPNW010000002">
    <property type="protein sequence ID" value="MET3867940.1"/>
    <property type="molecule type" value="Genomic_DNA"/>
</dbReference>
<evidence type="ECO:0000313" key="2">
    <source>
        <dbReference type="EMBL" id="MET3867940.1"/>
    </source>
</evidence>
<keyword evidence="3" id="KW-1185">Reference proteome</keyword>
<organism evidence="2 3">
    <name type="scientific">Methylobacterium radiotolerans</name>
    <dbReference type="NCBI Taxonomy" id="31998"/>
    <lineage>
        <taxon>Bacteria</taxon>
        <taxon>Pseudomonadati</taxon>
        <taxon>Pseudomonadota</taxon>
        <taxon>Alphaproteobacteria</taxon>
        <taxon>Hyphomicrobiales</taxon>
        <taxon>Methylobacteriaceae</taxon>
        <taxon>Methylobacterium</taxon>
    </lineage>
</organism>
<sequence>MADTFAKTAAGGKTARSPRTVRLPPSLKP</sequence>
<gene>
    <name evidence="2" type="ORF">ABIC20_005249</name>
</gene>
<feature type="region of interest" description="Disordered" evidence="1">
    <location>
        <begin position="1"/>
        <end position="29"/>
    </location>
</feature>
<proteinExistence type="predicted"/>
<protein>
    <submittedName>
        <fullName evidence="2">Uncharacterized protein</fullName>
    </submittedName>
</protein>